<dbReference type="Pfam" id="PF13895">
    <property type="entry name" value="Ig_2"/>
    <property type="match status" value="1"/>
</dbReference>
<dbReference type="Gene3D" id="2.60.40.10">
    <property type="entry name" value="Immunoglobulins"/>
    <property type="match status" value="1"/>
</dbReference>
<evidence type="ECO:0000313" key="11">
    <source>
        <dbReference type="Proteomes" id="UP000695022"/>
    </source>
</evidence>
<gene>
    <name evidence="12" type="primary">LOC106818223</name>
</gene>
<evidence type="ECO:0000259" key="10">
    <source>
        <dbReference type="PROSITE" id="PS50835"/>
    </source>
</evidence>
<dbReference type="Proteomes" id="UP000695022">
    <property type="component" value="Unplaced"/>
</dbReference>
<reference evidence="12" key="1">
    <citation type="submission" date="2025-08" db="UniProtKB">
        <authorList>
            <consortium name="RefSeq"/>
        </authorList>
    </citation>
    <scope>IDENTIFICATION</scope>
</reference>
<dbReference type="CDD" id="cd00096">
    <property type="entry name" value="Ig"/>
    <property type="match status" value="1"/>
</dbReference>
<evidence type="ECO:0000256" key="5">
    <source>
        <dbReference type="ARBA" id="ARBA00023136"/>
    </source>
</evidence>
<feature type="domain" description="Ig-like" evidence="10">
    <location>
        <begin position="1"/>
        <end position="71"/>
    </location>
</feature>
<proteinExistence type="predicted"/>
<keyword evidence="3" id="KW-0732">Signal</keyword>
<evidence type="ECO:0000256" key="8">
    <source>
        <dbReference type="SAM" id="MobiDB-lite"/>
    </source>
</evidence>
<keyword evidence="5 9" id="KW-0472">Membrane</keyword>
<evidence type="ECO:0000256" key="3">
    <source>
        <dbReference type="ARBA" id="ARBA00022729"/>
    </source>
</evidence>
<feature type="compositionally biased region" description="Polar residues" evidence="8">
    <location>
        <begin position="179"/>
        <end position="200"/>
    </location>
</feature>
<protein>
    <submittedName>
        <fullName evidence="12">Uncharacterized protein LOC106818223 isoform X2</fullName>
    </submittedName>
</protein>
<organism evidence="11 12">
    <name type="scientific">Priapulus caudatus</name>
    <name type="common">Priapulid worm</name>
    <dbReference type="NCBI Taxonomy" id="37621"/>
    <lineage>
        <taxon>Eukaryota</taxon>
        <taxon>Metazoa</taxon>
        <taxon>Ecdysozoa</taxon>
        <taxon>Scalidophora</taxon>
        <taxon>Priapulida</taxon>
        <taxon>Priapulimorpha</taxon>
        <taxon>Priapulimorphida</taxon>
        <taxon>Priapulidae</taxon>
        <taxon>Priapulus</taxon>
    </lineage>
</organism>
<accession>A0ABM1F1W1</accession>
<comment type="subcellular location">
    <subcellularLocation>
        <location evidence="1">Membrane</location>
    </subcellularLocation>
</comment>
<keyword evidence="2 9" id="KW-0812">Transmembrane</keyword>
<evidence type="ECO:0000256" key="6">
    <source>
        <dbReference type="ARBA" id="ARBA00023157"/>
    </source>
</evidence>
<evidence type="ECO:0000256" key="9">
    <source>
        <dbReference type="SAM" id="Phobius"/>
    </source>
</evidence>
<keyword evidence="11" id="KW-1185">Reference proteome</keyword>
<sequence length="238" mass="25982">MSIKYGSALWLLCNADETPEPGYSWLYNETVIPAKANRTYERDSVTPVDAGDYACAVCNLAGKVFSTNTMSVVVVPPPQTSNIGLIVGLVIGGLLLVILLIVVVLIHLKKRLTLETNTLLKGGAQVTYENEDHIMDQEPPGGHKPVFSTQPNSKHHTVEEYDFGIEDISITYASRHKQGNPQPSERTSQRAWSDEPQNNDEGGCHGSTGKPNPILPPLHALSTMIYYTLVLTGVSTVR</sequence>
<feature type="region of interest" description="Disordered" evidence="8">
    <location>
        <begin position="174"/>
        <end position="211"/>
    </location>
</feature>
<keyword evidence="7" id="KW-0393">Immunoglobulin domain</keyword>
<dbReference type="PROSITE" id="PS50835">
    <property type="entry name" value="IG_LIKE"/>
    <property type="match status" value="1"/>
</dbReference>
<evidence type="ECO:0000256" key="2">
    <source>
        <dbReference type="ARBA" id="ARBA00022692"/>
    </source>
</evidence>
<dbReference type="InterPro" id="IPR036179">
    <property type="entry name" value="Ig-like_dom_sf"/>
</dbReference>
<evidence type="ECO:0000256" key="1">
    <source>
        <dbReference type="ARBA" id="ARBA00004370"/>
    </source>
</evidence>
<feature type="transmembrane region" description="Helical" evidence="9">
    <location>
        <begin position="83"/>
        <end position="106"/>
    </location>
</feature>
<dbReference type="InterPro" id="IPR003598">
    <property type="entry name" value="Ig_sub2"/>
</dbReference>
<keyword evidence="6" id="KW-1015">Disulfide bond</keyword>
<dbReference type="InterPro" id="IPR007110">
    <property type="entry name" value="Ig-like_dom"/>
</dbReference>
<dbReference type="InterPro" id="IPR013783">
    <property type="entry name" value="Ig-like_fold"/>
</dbReference>
<evidence type="ECO:0000256" key="4">
    <source>
        <dbReference type="ARBA" id="ARBA00022989"/>
    </source>
</evidence>
<dbReference type="InterPro" id="IPR000920">
    <property type="entry name" value="Myelin_P0-rel"/>
</dbReference>
<dbReference type="GeneID" id="106818223"/>
<dbReference type="PRINTS" id="PR00213">
    <property type="entry name" value="MYELINP0"/>
</dbReference>
<dbReference type="SMART" id="SM00408">
    <property type="entry name" value="IGc2"/>
    <property type="match status" value="1"/>
</dbReference>
<evidence type="ECO:0000256" key="7">
    <source>
        <dbReference type="ARBA" id="ARBA00023319"/>
    </source>
</evidence>
<name>A0ABM1F1W1_PRICU</name>
<dbReference type="SUPFAM" id="SSF48726">
    <property type="entry name" value="Immunoglobulin"/>
    <property type="match status" value="1"/>
</dbReference>
<evidence type="ECO:0000313" key="12">
    <source>
        <dbReference type="RefSeq" id="XP_014678432.1"/>
    </source>
</evidence>
<keyword evidence="4 9" id="KW-1133">Transmembrane helix</keyword>
<dbReference type="RefSeq" id="XP_014678432.1">
    <property type="nucleotide sequence ID" value="XM_014822946.1"/>
</dbReference>